<dbReference type="OrthoDB" id="9804948at2"/>
<protein>
    <recommendedName>
        <fullName evidence="3">N-acetyltransferase domain-containing protein</fullName>
    </recommendedName>
</protein>
<dbReference type="InterPro" id="IPR000182">
    <property type="entry name" value="GNAT_dom"/>
</dbReference>
<proteinExistence type="predicted"/>
<evidence type="ECO:0000313" key="4">
    <source>
        <dbReference type="EMBL" id="PNU00688.1"/>
    </source>
</evidence>
<evidence type="ECO:0000256" key="1">
    <source>
        <dbReference type="ARBA" id="ARBA00022679"/>
    </source>
</evidence>
<keyword evidence="1" id="KW-0808">Transferase</keyword>
<dbReference type="Gene3D" id="3.40.630.30">
    <property type="match status" value="1"/>
</dbReference>
<dbReference type="PANTHER" id="PTHR43420">
    <property type="entry name" value="ACETYLTRANSFERASE"/>
    <property type="match status" value="1"/>
</dbReference>
<dbReference type="Proteomes" id="UP000236151">
    <property type="component" value="Unassembled WGS sequence"/>
</dbReference>
<organism evidence="4 5">
    <name type="scientific">Clostridium thermosuccinogenes</name>
    <dbReference type="NCBI Taxonomy" id="84032"/>
    <lineage>
        <taxon>Bacteria</taxon>
        <taxon>Bacillati</taxon>
        <taxon>Bacillota</taxon>
        <taxon>Clostridia</taxon>
        <taxon>Eubacteriales</taxon>
        <taxon>Clostridiaceae</taxon>
        <taxon>Clostridium</taxon>
    </lineage>
</organism>
<dbReference type="SUPFAM" id="SSF55729">
    <property type="entry name" value="Acyl-CoA N-acyltransferases (Nat)"/>
    <property type="match status" value="1"/>
</dbReference>
<dbReference type="GO" id="GO:0016747">
    <property type="term" value="F:acyltransferase activity, transferring groups other than amino-acyl groups"/>
    <property type="evidence" value="ECO:0007669"/>
    <property type="project" value="InterPro"/>
</dbReference>
<dbReference type="KEGG" id="cthd:CDO33_06455"/>
<comment type="caution">
    <text evidence="4">The sequence shown here is derived from an EMBL/GenBank/DDBJ whole genome shotgun (WGS) entry which is preliminary data.</text>
</comment>
<reference evidence="5" key="1">
    <citation type="submission" date="2017-06" db="EMBL/GenBank/DDBJ databases">
        <title>Investigating the central metabolism of Clostridium thermosuccinogenes.</title>
        <authorList>
            <person name="Koendjbiharie J.G."/>
            <person name="Van Kranenburg R."/>
            <person name="Vriesendorp B."/>
        </authorList>
    </citation>
    <scope>NUCLEOTIDE SEQUENCE [LARGE SCALE GENOMIC DNA]</scope>
    <source>
        <strain evidence="5">DSM 5806</strain>
    </source>
</reference>
<accession>A0A2K2F379</accession>
<evidence type="ECO:0000256" key="2">
    <source>
        <dbReference type="ARBA" id="ARBA00023315"/>
    </source>
</evidence>
<dbReference type="InterPro" id="IPR050680">
    <property type="entry name" value="YpeA/RimI_acetyltransf"/>
</dbReference>
<sequence>MLTHKDYRCRGYAQALMQRAVEIAESRSCCKIMLLTGSKDENALKFYEKCGFNSEDKTAFIKWIEG</sequence>
<gene>
    <name evidence="4" type="ORF">CDQ84_04445</name>
</gene>
<dbReference type="CDD" id="cd04301">
    <property type="entry name" value="NAT_SF"/>
    <property type="match status" value="1"/>
</dbReference>
<dbReference type="AlphaFoldDB" id="A0A2K2F379"/>
<dbReference type="InterPro" id="IPR016181">
    <property type="entry name" value="Acyl_CoA_acyltransferase"/>
</dbReference>
<dbReference type="Pfam" id="PF00583">
    <property type="entry name" value="Acetyltransf_1"/>
    <property type="match status" value="1"/>
</dbReference>
<keyword evidence="2" id="KW-0012">Acyltransferase</keyword>
<keyword evidence="5" id="KW-1185">Reference proteome</keyword>
<dbReference type="RefSeq" id="WP_103080523.1">
    <property type="nucleotide sequence ID" value="NZ_CP021850.1"/>
</dbReference>
<dbReference type="PROSITE" id="PS51186">
    <property type="entry name" value="GNAT"/>
    <property type="match status" value="1"/>
</dbReference>
<name>A0A2K2F379_9CLOT</name>
<dbReference type="EMBL" id="NIOJ01000007">
    <property type="protein sequence ID" value="PNU00688.1"/>
    <property type="molecule type" value="Genomic_DNA"/>
</dbReference>
<evidence type="ECO:0000313" key="5">
    <source>
        <dbReference type="Proteomes" id="UP000236151"/>
    </source>
</evidence>
<evidence type="ECO:0000259" key="3">
    <source>
        <dbReference type="PROSITE" id="PS51186"/>
    </source>
</evidence>
<feature type="domain" description="N-acetyltransferase" evidence="3">
    <location>
        <begin position="1"/>
        <end position="66"/>
    </location>
</feature>